<dbReference type="GO" id="GO:0000976">
    <property type="term" value="F:transcription cis-regulatory region binding"/>
    <property type="evidence" value="ECO:0007669"/>
    <property type="project" value="TreeGrafter"/>
</dbReference>
<evidence type="ECO:0000259" key="4">
    <source>
        <dbReference type="Pfam" id="PF13377"/>
    </source>
</evidence>
<protein>
    <recommendedName>
        <fullName evidence="4">Transcriptional regulator LacI/GalR-like sensor domain-containing protein</fullName>
    </recommendedName>
</protein>
<comment type="caution">
    <text evidence="5">The sequence shown here is derived from an EMBL/GenBank/DDBJ whole genome shotgun (WGS) entry which is preliminary data.</text>
</comment>
<dbReference type="SUPFAM" id="SSF53822">
    <property type="entry name" value="Periplasmic binding protein-like I"/>
    <property type="match status" value="1"/>
</dbReference>
<dbReference type="RefSeq" id="WP_246035720.1">
    <property type="nucleotide sequence ID" value="NZ_BIFS01000002.1"/>
</dbReference>
<evidence type="ECO:0000256" key="2">
    <source>
        <dbReference type="ARBA" id="ARBA00023125"/>
    </source>
</evidence>
<evidence type="ECO:0000313" key="5">
    <source>
        <dbReference type="EMBL" id="GCE24357.1"/>
    </source>
</evidence>
<dbReference type="InterPro" id="IPR046335">
    <property type="entry name" value="LacI/GalR-like_sensor"/>
</dbReference>
<name>A0A402AZ62_9CHLR</name>
<keyword evidence="3" id="KW-0804">Transcription</keyword>
<dbReference type="InterPro" id="IPR028082">
    <property type="entry name" value="Peripla_BP_I"/>
</dbReference>
<gene>
    <name evidence="5" type="ORF">KDK_81570</name>
</gene>
<evidence type="ECO:0000256" key="3">
    <source>
        <dbReference type="ARBA" id="ARBA00023163"/>
    </source>
</evidence>
<evidence type="ECO:0000313" key="6">
    <source>
        <dbReference type="Proteomes" id="UP000287188"/>
    </source>
</evidence>
<evidence type="ECO:0000256" key="1">
    <source>
        <dbReference type="ARBA" id="ARBA00023015"/>
    </source>
</evidence>
<dbReference type="Proteomes" id="UP000287188">
    <property type="component" value="Unassembled WGS sequence"/>
</dbReference>
<dbReference type="GO" id="GO:0003700">
    <property type="term" value="F:DNA-binding transcription factor activity"/>
    <property type="evidence" value="ECO:0007669"/>
    <property type="project" value="TreeGrafter"/>
</dbReference>
<keyword evidence="2" id="KW-0238">DNA-binding</keyword>
<dbReference type="AlphaFoldDB" id="A0A402AZ62"/>
<keyword evidence="1" id="KW-0805">Transcription regulation</keyword>
<dbReference type="Pfam" id="PF13377">
    <property type="entry name" value="Peripla_BP_3"/>
    <property type="match status" value="1"/>
</dbReference>
<dbReference type="PANTHER" id="PTHR30146">
    <property type="entry name" value="LACI-RELATED TRANSCRIPTIONAL REPRESSOR"/>
    <property type="match status" value="1"/>
</dbReference>
<accession>A0A402AZ62</accession>
<sequence>MPGAIHEAGYRIPEDIAVVGFDDIEDSRYAIPSLTTISPDKEKIGHLAMAFLLGRIDGTRTGPPERVEVPCQLIVRESTLGLSSYTIPVRNHLKTQ</sequence>
<reference evidence="6" key="1">
    <citation type="submission" date="2018-12" db="EMBL/GenBank/DDBJ databases">
        <title>Tengunoibacter tsumagoiensis gen. nov., sp. nov., Dictyobacter kobayashii sp. nov., D. alpinus sp. nov., and D. joshuensis sp. nov. and description of Dictyobacteraceae fam. nov. within the order Ktedonobacterales isolated from Tengu-no-mugimeshi.</title>
        <authorList>
            <person name="Wang C.M."/>
            <person name="Zheng Y."/>
            <person name="Sakai Y."/>
            <person name="Toyoda A."/>
            <person name="Minakuchi Y."/>
            <person name="Abe K."/>
            <person name="Yokota A."/>
            <person name="Yabe S."/>
        </authorList>
    </citation>
    <scope>NUCLEOTIDE SEQUENCE [LARGE SCALE GENOMIC DNA]</scope>
    <source>
        <strain evidence="6">Uno11</strain>
    </source>
</reference>
<feature type="domain" description="Transcriptional regulator LacI/GalR-like sensor" evidence="4">
    <location>
        <begin position="4"/>
        <end position="79"/>
    </location>
</feature>
<dbReference type="EMBL" id="BIFS01000002">
    <property type="protein sequence ID" value="GCE24357.1"/>
    <property type="molecule type" value="Genomic_DNA"/>
</dbReference>
<dbReference type="PANTHER" id="PTHR30146:SF109">
    <property type="entry name" value="HTH-TYPE TRANSCRIPTIONAL REGULATOR GALS"/>
    <property type="match status" value="1"/>
</dbReference>
<organism evidence="5 6">
    <name type="scientific">Dictyobacter kobayashii</name>
    <dbReference type="NCBI Taxonomy" id="2014872"/>
    <lineage>
        <taxon>Bacteria</taxon>
        <taxon>Bacillati</taxon>
        <taxon>Chloroflexota</taxon>
        <taxon>Ktedonobacteria</taxon>
        <taxon>Ktedonobacterales</taxon>
        <taxon>Dictyobacteraceae</taxon>
        <taxon>Dictyobacter</taxon>
    </lineage>
</organism>
<proteinExistence type="predicted"/>
<dbReference type="Gene3D" id="3.40.50.2300">
    <property type="match status" value="1"/>
</dbReference>
<keyword evidence="6" id="KW-1185">Reference proteome</keyword>